<feature type="region of interest" description="Disordered" evidence="1">
    <location>
        <begin position="229"/>
        <end position="284"/>
    </location>
</feature>
<feature type="compositionally biased region" description="Basic and acidic residues" evidence="1">
    <location>
        <begin position="274"/>
        <end position="284"/>
    </location>
</feature>
<accession>A0A915AUB3</accession>
<feature type="compositionally biased region" description="Polar residues" evidence="1">
    <location>
        <begin position="322"/>
        <end position="339"/>
    </location>
</feature>
<proteinExistence type="predicted"/>
<reference evidence="3" key="1">
    <citation type="submission" date="2022-11" db="UniProtKB">
        <authorList>
            <consortium name="WormBaseParasite"/>
        </authorList>
    </citation>
    <scope>IDENTIFICATION</scope>
</reference>
<feature type="compositionally biased region" description="Polar residues" evidence="1">
    <location>
        <begin position="256"/>
        <end position="273"/>
    </location>
</feature>
<organism evidence="2 3">
    <name type="scientific">Parascaris univalens</name>
    <name type="common">Nematode worm</name>
    <dbReference type="NCBI Taxonomy" id="6257"/>
    <lineage>
        <taxon>Eukaryota</taxon>
        <taxon>Metazoa</taxon>
        <taxon>Ecdysozoa</taxon>
        <taxon>Nematoda</taxon>
        <taxon>Chromadorea</taxon>
        <taxon>Rhabditida</taxon>
        <taxon>Spirurina</taxon>
        <taxon>Ascaridomorpha</taxon>
        <taxon>Ascaridoidea</taxon>
        <taxon>Ascarididae</taxon>
        <taxon>Parascaris</taxon>
    </lineage>
</organism>
<dbReference type="AlphaFoldDB" id="A0A915AUB3"/>
<sequence>MLAPMGGTEPRTYSYKSAFNRRHVHWSSSNSGSEQVDTSVVAEMDRLNALTIPDFGIHNDDIHYLFIDSVISGRGPDRLKYLDLEGRWRLSGRSVPYITAAFKHLERFNDAKQALRMFTDEPLNAVGLRGWAPSEEPEKKQEKAIVVIRPESEFKEQLPPSPREAVPHRSAGYGPAHQKRKFSVPERTSSPARSAEAFLITDYDKYAKYQTKDSSLQWGSKGDLGYVSADERNGLETPSPRINTIRTGNDERPPLRTQTLMNEHNGKWRQSNASERKSTKISRDRHYADDLTISVKETTKRLPYRSGGYGSPHLLRQYDISPRSNVTTDYSSASEQTSPYNRNVDGVLVTTYHMTKTMRRQRTQHRAESNVH</sequence>
<dbReference type="Proteomes" id="UP000887569">
    <property type="component" value="Unplaced"/>
</dbReference>
<keyword evidence="2" id="KW-1185">Reference proteome</keyword>
<evidence type="ECO:0000313" key="2">
    <source>
        <dbReference type="Proteomes" id="UP000887569"/>
    </source>
</evidence>
<dbReference type="WBParaSite" id="PgR016_g046_t05">
    <property type="protein sequence ID" value="PgR016_g046_t05"/>
    <property type="gene ID" value="PgR016_g046"/>
</dbReference>
<name>A0A915AUB3_PARUN</name>
<feature type="region of interest" description="Disordered" evidence="1">
    <location>
        <begin position="154"/>
        <end position="193"/>
    </location>
</feature>
<protein>
    <submittedName>
        <fullName evidence="3">Uncharacterized protein</fullName>
    </submittedName>
</protein>
<evidence type="ECO:0000256" key="1">
    <source>
        <dbReference type="SAM" id="MobiDB-lite"/>
    </source>
</evidence>
<feature type="region of interest" description="Disordered" evidence="1">
    <location>
        <begin position="302"/>
        <end position="339"/>
    </location>
</feature>
<evidence type="ECO:0000313" key="3">
    <source>
        <dbReference type="WBParaSite" id="PgR016_g046_t05"/>
    </source>
</evidence>